<dbReference type="Pfam" id="PF00590">
    <property type="entry name" value="TP_methylase"/>
    <property type="match status" value="1"/>
</dbReference>
<keyword evidence="3 6" id="KW-0489">Methyltransferase</keyword>
<dbReference type="AlphaFoldDB" id="E7ACF2"/>
<dbReference type="InterPro" id="IPR008189">
    <property type="entry name" value="rRNA_ssu_MeTfrase_I"/>
</dbReference>
<dbReference type="RefSeq" id="WP_013468551.1">
    <property type="nucleotide sequence ID" value="NC_014810.2"/>
</dbReference>
<proteinExistence type="inferred from homology"/>
<comment type="function">
    <text evidence="6">Catalyzes the 2'-O-methylation of the ribose of cytidine 1402 (C1402) in 16S rRNA.</text>
</comment>
<dbReference type="InterPro" id="IPR000878">
    <property type="entry name" value="4pyrrol_Mease"/>
</dbReference>
<dbReference type="STRING" id="936155.HFELIS_00970"/>
<reference evidence="8 9" key="1">
    <citation type="journal article" date="2011" name="Genome Biol. Evol.">
        <title>Comparative whole genome sequence analysis of the carcinogenic bacterial model pathogen Helicobacter felis.</title>
        <authorList>
            <person name="Arnold I.C."/>
            <person name="Zigova Z."/>
            <person name="Holden M."/>
            <person name="Lawley T.D."/>
            <person name="Rad R."/>
            <person name="Dougan G."/>
            <person name="Falkow S."/>
            <person name="Bentley S.D."/>
            <person name="Muller A."/>
        </authorList>
    </citation>
    <scope>NUCLEOTIDE SEQUENCE [LARGE SCALE GENOMIC DNA]</scope>
    <source>
        <strain evidence="9">ATCC 49179 / CCUG 28539 / NCTC 12436 / CS1</strain>
    </source>
</reference>
<keyword evidence="4 6" id="KW-0808">Transferase</keyword>
<dbReference type="CDD" id="cd11648">
    <property type="entry name" value="RsmI"/>
    <property type="match status" value="1"/>
</dbReference>
<evidence type="ECO:0000256" key="3">
    <source>
        <dbReference type="ARBA" id="ARBA00022603"/>
    </source>
</evidence>
<dbReference type="InterPro" id="IPR014776">
    <property type="entry name" value="4pyrrole_Mease_sub2"/>
</dbReference>
<dbReference type="OrthoDB" id="9809084at2"/>
<keyword evidence="1 6" id="KW-0963">Cytoplasm</keyword>
<dbReference type="SUPFAM" id="SSF53790">
    <property type="entry name" value="Tetrapyrrole methylase"/>
    <property type="match status" value="1"/>
</dbReference>
<dbReference type="NCBIfam" id="TIGR00096">
    <property type="entry name" value="16S rRNA (cytidine(1402)-2'-O)-methyltransferase"/>
    <property type="match status" value="1"/>
</dbReference>
<dbReference type="HOGENOM" id="CLU_044779_4_0_7"/>
<dbReference type="PROSITE" id="PS01296">
    <property type="entry name" value="RSMI"/>
    <property type="match status" value="1"/>
</dbReference>
<dbReference type="EMBL" id="FQ670179">
    <property type="protein sequence ID" value="CBY82181.1"/>
    <property type="molecule type" value="Genomic_DNA"/>
</dbReference>
<evidence type="ECO:0000256" key="6">
    <source>
        <dbReference type="HAMAP-Rule" id="MF_01877"/>
    </source>
</evidence>
<comment type="subcellular location">
    <subcellularLocation>
        <location evidence="6">Cytoplasm</location>
    </subcellularLocation>
</comment>
<keyword evidence="9" id="KW-1185">Reference proteome</keyword>
<keyword evidence="2 6" id="KW-0698">rRNA processing</keyword>
<keyword evidence="5 6" id="KW-0949">S-adenosyl-L-methionine</keyword>
<evidence type="ECO:0000256" key="5">
    <source>
        <dbReference type="ARBA" id="ARBA00022691"/>
    </source>
</evidence>
<gene>
    <name evidence="6" type="primary">rsmI</name>
    <name evidence="8" type="ordered locus">Hfelis_00970</name>
</gene>
<dbReference type="InterPro" id="IPR018063">
    <property type="entry name" value="SAM_MeTrfase_RsmI_CS"/>
</dbReference>
<dbReference type="eggNOG" id="COG0313">
    <property type="taxonomic scope" value="Bacteria"/>
</dbReference>
<protein>
    <recommendedName>
        <fullName evidence="6">Ribosomal RNA small subunit methyltransferase I</fullName>
        <ecNumber evidence="6">2.1.1.198</ecNumber>
    </recommendedName>
    <alternativeName>
        <fullName evidence="6">16S rRNA 2'-O-ribose C1402 methyltransferase</fullName>
    </alternativeName>
    <alternativeName>
        <fullName evidence="6">rRNA (cytidine-2'-O-)-methyltransferase RsmI</fullName>
    </alternativeName>
</protein>
<evidence type="ECO:0000256" key="1">
    <source>
        <dbReference type="ARBA" id="ARBA00022490"/>
    </source>
</evidence>
<dbReference type="GO" id="GO:0070677">
    <property type="term" value="F:rRNA (cytosine-2'-O-)-methyltransferase activity"/>
    <property type="evidence" value="ECO:0007669"/>
    <property type="project" value="UniProtKB-UniRule"/>
</dbReference>
<dbReference type="PANTHER" id="PTHR46111">
    <property type="entry name" value="RIBOSOMAL RNA SMALL SUBUNIT METHYLTRANSFERASE I"/>
    <property type="match status" value="1"/>
</dbReference>
<dbReference type="PIRSF" id="PIRSF005917">
    <property type="entry name" value="MTase_YraL"/>
    <property type="match status" value="1"/>
</dbReference>
<dbReference type="InterPro" id="IPR035996">
    <property type="entry name" value="4pyrrol_Methylase_sf"/>
</dbReference>
<dbReference type="GeneID" id="36134881"/>
<evidence type="ECO:0000259" key="7">
    <source>
        <dbReference type="Pfam" id="PF00590"/>
    </source>
</evidence>
<evidence type="ECO:0000313" key="8">
    <source>
        <dbReference type="EMBL" id="CBY82181.1"/>
    </source>
</evidence>
<dbReference type="KEGG" id="hfe:HFELIS_00970"/>
<evidence type="ECO:0000256" key="4">
    <source>
        <dbReference type="ARBA" id="ARBA00022679"/>
    </source>
</evidence>
<dbReference type="Gene3D" id="3.40.1010.10">
    <property type="entry name" value="Cobalt-precorrin-4 Transmethylase, Domain 1"/>
    <property type="match status" value="1"/>
</dbReference>
<dbReference type="Proteomes" id="UP000007934">
    <property type="component" value="Chromosome"/>
</dbReference>
<comment type="catalytic activity">
    <reaction evidence="6">
        <text>cytidine(1402) in 16S rRNA + S-adenosyl-L-methionine = 2'-O-methylcytidine(1402) in 16S rRNA + S-adenosyl-L-homocysteine + H(+)</text>
        <dbReference type="Rhea" id="RHEA:42924"/>
        <dbReference type="Rhea" id="RHEA-COMP:10285"/>
        <dbReference type="Rhea" id="RHEA-COMP:10286"/>
        <dbReference type="ChEBI" id="CHEBI:15378"/>
        <dbReference type="ChEBI" id="CHEBI:57856"/>
        <dbReference type="ChEBI" id="CHEBI:59789"/>
        <dbReference type="ChEBI" id="CHEBI:74495"/>
        <dbReference type="ChEBI" id="CHEBI:82748"/>
        <dbReference type="EC" id="2.1.1.198"/>
    </reaction>
</comment>
<evidence type="ECO:0000256" key="2">
    <source>
        <dbReference type="ARBA" id="ARBA00022552"/>
    </source>
</evidence>
<feature type="domain" description="Tetrapyrrole methylase" evidence="7">
    <location>
        <begin position="1"/>
        <end position="213"/>
    </location>
</feature>
<dbReference type="EC" id="2.1.1.198" evidence="6"/>
<name>E7ACF2_HELFC</name>
<dbReference type="GO" id="GO:0005737">
    <property type="term" value="C:cytoplasm"/>
    <property type="evidence" value="ECO:0007669"/>
    <property type="project" value="UniProtKB-SubCell"/>
</dbReference>
<comment type="similarity">
    <text evidence="6">Belongs to the methyltransferase superfamily. RsmI family.</text>
</comment>
<sequence length="282" mass="31116">MLSLIPTPIGNLKDVTLRSLEVLSSCAVLLCEDVRVTKRLLFLLEQEDWVQSVLKEKQKSLRQKRFLSFHSHNQEEFLKSVEPCFFTNQHVGFVSDAGMPCVSDPGASLVRFAQERGVSYEVLPGPSACVSAYGASGFEVTEFHFVGFLPPKSAARRAKIASLMNSLGALVIYESPKRLLDTLGDLALMCPEGIVFATKEMSKLHACHFKGTILEVSTQLQSVPSKTLQGEWVLVCLLPQQEMPSLSLRDIEEMDLPPKIKAKLLGKLKGIPPKTLYAQGLA</sequence>
<dbReference type="Gene3D" id="3.30.950.10">
    <property type="entry name" value="Methyltransferase, Cobalt-precorrin-4 Transmethylase, Domain 2"/>
    <property type="match status" value="1"/>
</dbReference>
<accession>E7ACF2</accession>
<evidence type="ECO:0000313" key="9">
    <source>
        <dbReference type="Proteomes" id="UP000007934"/>
    </source>
</evidence>
<dbReference type="PANTHER" id="PTHR46111:SF1">
    <property type="entry name" value="RIBOSOMAL RNA SMALL SUBUNIT METHYLTRANSFERASE I"/>
    <property type="match status" value="1"/>
</dbReference>
<organism evidence="8 9">
    <name type="scientific">Helicobacter felis (strain ATCC 49179 / CCUG 28539 / NCTC 12436 / CS1)</name>
    <dbReference type="NCBI Taxonomy" id="936155"/>
    <lineage>
        <taxon>Bacteria</taxon>
        <taxon>Pseudomonadati</taxon>
        <taxon>Campylobacterota</taxon>
        <taxon>Epsilonproteobacteria</taxon>
        <taxon>Campylobacterales</taxon>
        <taxon>Helicobacteraceae</taxon>
        <taxon>Helicobacter</taxon>
    </lineage>
</organism>
<dbReference type="InterPro" id="IPR014777">
    <property type="entry name" value="4pyrrole_Mease_sub1"/>
</dbReference>
<dbReference type="HAMAP" id="MF_01877">
    <property type="entry name" value="16SrRNA_methyltr_I"/>
    <property type="match status" value="1"/>
</dbReference>